<organism evidence="8 9">
    <name type="scientific">Paludibacterium purpuratum</name>
    <dbReference type="NCBI Taxonomy" id="1144873"/>
    <lineage>
        <taxon>Bacteria</taxon>
        <taxon>Pseudomonadati</taxon>
        <taxon>Pseudomonadota</taxon>
        <taxon>Betaproteobacteria</taxon>
        <taxon>Neisseriales</taxon>
        <taxon>Chromobacteriaceae</taxon>
        <taxon>Paludibacterium</taxon>
    </lineage>
</organism>
<comment type="caution">
    <text evidence="8">The sequence shown here is derived from an EMBL/GenBank/DDBJ whole genome shotgun (WGS) entry which is preliminary data.</text>
</comment>
<keyword evidence="2 5" id="KW-0813">Transport</keyword>
<keyword evidence="9" id="KW-1185">Reference proteome</keyword>
<proteinExistence type="inferred from homology"/>
<evidence type="ECO:0000256" key="2">
    <source>
        <dbReference type="ARBA" id="ARBA00022448"/>
    </source>
</evidence>
<dbReference type="Pfam" id="PF03459">
    <property type="entry name" value="TOBE"/>
    <property type="match status" value="2"/>
</dbReference>
<dbReference type="RefSeq" id="WP_133683325.1">
    <property type="nucleotide sequence ID" value="NZ_SNZP01000015.1"/>
</dbReference>
<dbReference type="SUPFAM" id="SSF46785">
    <property type="entry name" value="Winged helix' DNA-binding domain"/>
    <property type="match status" value="1"/>
</dbReference>
<dbReference type="NCBIfam" id="TIGR00638">
    <property type="entry name" value="Mop"/>
    <property type="match status" value="1"/>
</dbReference>
<evidence type="ECO:0000256" key="3">
    <source>
        <dbReference type="ARBA" id="ARBA00022505"/>
    </source>
</evidence>
<evidence type="ECO:0000256" key="6">
    <source>
        <dbReference type="PIRSR" id="PIRSR005763-1"/>
    </source>
</evidence>
<comment type="similarity">
    <text evidence="1 5">Belongs to the ModE family.</text>
</comment>
<evidence type="ECO:0000313" key="9">
    <source>
        <dbReference type="Proteomes" id="UP000295611"/>
    </source>
</evidence>
<dbReference type="PANTHER" id="PTHR30432:SF1">
    <property type="entry name" value="DNA-BINDING TRANSCRIPTIONAL DUAL REGULATOR MODE"/>
    <property type="match status" value="1"/>
</dbReference>
<dbReference type="PANTHER" id="PTHR30432">
    <property type="entry name" value="TRANSCRIPTIONAL REGULATOR MODE"/>
    <property type="match status" value="1"/>
</dbReference>
<dbReference type="InterPro" id="IPR016462">
    <property type="entry name" value="ModE"/>
</dbReference>
<keyword evidence="4" id="KW-0677">Repeat</keyword>
<dbReference type="GO" id="GO:0015689">
    <property type="term" value="P:molybdate ion transport"/>
    <property type="evidence" value="ECO:0007669"/>
    <property type="project" value="UniProtKB-UniRule"/>
</dbReference>
<evidence type="ECO:0000256" key="4">
    <source>
        <dbReference type="ARBA" id="ARBA00022737"/>
    </source>
</evidence>
<dbReference type="EMBL" id="SNZP01000015">
    <property type="protein sequence ID" value="TDR73054.1"/>
    <property type="molecule type" value="Genomic_DNA"/>
</dbReference>
<dbReference type="GO" id="GO:0030151">
    <property type="term" value="F:molybdenum ion binding"/>
    <property type="evidence" value="ECO:0007669"/>
    <property type="project" value="UniProtKB-UniRule"/>
</dbReference>
<evidence type="ECO:0000256" key="1">
    <source>
        <dbReference type="ARBA" id="ARBA00008110"/>
    </source>
</evidence>
<dbReference type="InterPro" id="IPR005116">
    <property type="entry name" value="Transp-assoc_OB_typ1"/>
</dbReference>
<sequence length="252" mass="26248">MPRSTHPQPDPRRKRLALLSAVRATGSISAAARQVGLSYKGAWQILDAMNRASREPLFTRVSGGTGGGGTVLTTRGEAVLAADALLERLSSMLDETLDGRHEGALLARLGLQTSARNQFLGRVAALAVGAVNDLATVELAHGAALQVSVTRDSSRRMKLAPGTEVLAFFKAGAVLLAHPEAAPHIALPNCLCGRIGQIHPGTVNSEVTLDLPHGMTLHAMLDTVTLNRLALEAGSPACALISPTDILLASLA</sequence>
<dbReference type="OrthoDB" id="9800709at2"/>
<dbReference type="Gene3D" id="1.10.10.10">
    <property type="entry name" value="Winged helix-like DNA-binding domain superfamily/Winged helix DNA-binding domain"/>
    <property type="match status" value="1"/>
</dbReference>
<feature type="domain" description="Mop" evidence="7">
    <location>
        <begin position="112"/>
        <end position="178"/>
    </location>
</feature>
<dbReference type="Pfam" id="PF00126">
    <property type="entry name" value="HTH_1"/>
    <property type="match status" value="1"/>
</dbReference>
<dbReference type="PROSITE" id="PS51866">
    <property type="entry name" value="MOP"/>
    <property type="match status" value="1"/>
</dbReference>
<protein>
    <submittedName>
        <fullName evidence="8">Molybdate transport system regulatory protein</fullName>
    </submittedName>
</protein>
<name>A0A4R7AZF5_9NEIS</name>
<evidence type="ECO:0000313" key="8">
    <source>
        <dbReference type="EMBL" id="TDR73054.1"/>
    </source>
</evidence>
<dbReference type="Gene3D" id="2.40.50.100">
    <property type="match status" value="2"/>
</dbReference>
<dbReference type="InterPro" id="IPR004606">
    <property type="entry name" value="Mop_domain"/>
</dbReference>
<dbReference type="SUPFAM" id="SSF50331">
    <property type="entry name" value="MOP-like"/>
    <property type="match status" value="2"/>
</dbReference>
<dbReference type="GO" id="GO:0003700">
    <property type="term" value="F:DNA-binding transcription factor activity"/>
    <property type="evidence" value="ECO:0007669"/>
    <property type="project" value="InterPro"/>
</dbReference>
<evidence type="ECO:0000256" key="5">
    <source>
        <dbReference type="PIRNR" id="PIRNR005763"/>
    </source>
</evidence>
<dbReference type="Proteomes" id="UP000295611">
    <property type="component" value="Unassembled WGS sequence"/>
</dbReference>
<accession>A0A4R7AZF5</accession>
<reference evidence="8 9" key="1">
    <citation type="submission" date="2019-03" db="EMBL/GenBank/DDBJ databases">
        <title>Genomic Encyclopedia of Type Strains, Phase III (KMG-III): the genomes of soil and plant-associated and newly described type strains.</title>
        <authorList>
            <person name="Whitman W."/>
        </authorList>
    </citation>
    <scope>NUCLEOTIDE SEQUENCE [LARGE SCALE GENOMIC DNA]</scope>
    <source>
        <strain evidence="8 9">CECT 8976</strain>
    </source>
</reference>
<dbReference type="InterPro" id="IPR036390">
    <property type="entry name" value="WH_DNA-bd_sf"/>
</dbReference>
<keyword evidence="3 5" id="KW-0500">Molybdenum</keyword>
<dbReference type="InterPro" id="IPR008995">
    <property type="entry name" value="Mo/tungstate-bd_C_term_dom"/>
</dbReference>
<evidence type="ECO:0000259" key="7">
    <source>
        <dbReference type="PROSITE" id="PS51866"/>
    </source>
</evidence>
<feature type="region of interest" description="Required for dimer formation and molybdate binding" evidence="6">
    <location>
        <begin position="113"/>
        <end position="121"/>
    </location>
</feature>
<dbReference type="PIRSF" id="PIRSF005763">
    <property type="entry name" value="Txn_reg_ModE"/>
    <property type="match status" value="1"/>
</dbReference>
<dbReference type="InterPro" id="IPR036388">
    <property type="entry name" value="WH-like_DNA-bd_sf"/>
</dbReference>
<dbReference type="InterPro" id="IPR051815">
    <property type="entry name" value="Molybdate_resp_trans_reg"/>
</dbReference>
<gene>
    <name evidence="8" type="ORF">DFP86_11586</name>
</gene>
<dbReference type="AlphaFoldDB" id="A0A4R7AZF5"/>
<dbReference type="InterPro" id="IPR000847">
    <property type="entry name" value="LysR_HTH_N"/>
</dbReference>